<evidence type="ECO:0000256" key="3">
    <source>
        <dbReference type="SAM" id="SignalP"/>
    </source>
</evidence>
<gene>
    <name evidence="4" type="ORF">C8A03DRAFT_13639</name>
</gene>
<evidence type="ECO:0000313" key="5">
    <source>
        <dbReference type="Proteomes" id="UP001303760"/>
    </source>
</evidence>
<organism evidence="4 5">
    <name type="scientific">Achaetomium macrosporum</name>
    <dbReference type="NCBI Taxonomy" id="79813"/>
    <lineage>
        <taxon>Eukaryota</taxon>
        <taxon>Fungi</taxon>
        <taxon>Dikarya</taxon>
        <taxon>Ascomycota</taxon>
        <taxon>Pezizomycotina</taxon>
        <taxon>Sordariomycetes</taxon>
        <taxon>Sordariomycetidae</taxon>
        <taxon>Sordariales</taxon>
        <taxon>Chaetomiaceae</taxon>
        <taxon>Achaetomium</taxon>
    </lineage>
</organism>
<accession>A0AAN7CDN2</accession>
<reference evidence="4" key="1">
    <citation type="journal article" date="2023" name="Mol. Phylogenet. Evol.">
        <title>Genome-scale phylogeny and comparative genomics of the fungal order Sordariales.</title>
        <authorList>
            <person name="Hensen N."/>
            <person name="Bonometti L."/>
            <person name="Westerberg I."/>
            <person name="Brannstrom I.O."/>
            <person name="Guillou S."/>
            <person name="Cros-Aarteil S."/>
            <person name="Calhoun S."/>
            <person name="Haridas S."/>
            <person name="Kuo A."/>
            <person name="Mondo S."/>
            <person name="Pangilinan J."/>
            <person name="Riley R."/>
            <person name="LaButti K."/>
            <person name="Andreopoulos B."/>
            <person name="Lipzen A."/>
            <person name="Chen C."/>
            <person name="Yan M."/>
            <person name="Daum C."/>
            <person name="Ng V."/>
            <person name="Clum A."/>
            <person name="Steindorff A."/>
            <person name="Ohm R.A."/>
            <person name="Martin F."/>
            <person name="Silar P."/>
            <person name="Natvig D.O."/>
            <person name="Lalanne C."/>
            <person name="Gautier V."/>
            <person name="Ament-Velasquez S.L."/>
            <person name="Kruys A."/>
            <person name="Hutchinson M.I."/>
            <person name="Powell A.J."/>
            <person name="Barry K."/>
            <person name="Miller A.N."/>
            <person name="Grigoriev I.V."/>
            <person name="Debuchy R."/>
            <person name="Gladieux P."/>
            <person name="Hiltunen Thoren M."/>
            <person name="Johannesson H."/>
        </authorList>
    </citation>
    <scope>NUCLEOTIDE SEQUENCE</scope>
    <source>
        <strain evidence="4">CBS 532.94</strain>
    </source>
</reference>
<dbReference type="PANTHER" id="PTHR38849:SF1">
    <property type="entry name" value="SMALL SECRETED PROTEIN"/>
    <property type="match status" value="1"/>
</dbReference>
<proteinExistence type="predicted"/>
<protein>
    <recommendedName>
        <fullName evidence="6">Small secreted protein</fullName>
    </recommendedName>
</protein>
<feature type="region of interest" description="Disordered" evidence="2">
    <location>
        <begin position="154"/>
        <end position="177"/>
    </location>
</feature>
<feature type="compositionally biased region" description="Polar residues" evidence="2">
    <location>
        <begin position="163"/>
        <end position="177"/>
    </location>
</feature>
<feature type="signal peptide" evidence="3">
    <location>
        <begin position="1"/>
        <end position="17"/>
    </location>
</feature>
<dbReference type="Proteomes" id="UP001303760">
    <property type="component" value="Unassembled WGS sequence"/>
</dbReference>
<dbReference type="PANTHER" id="PTHR38849">
    <property type="entry name" value="SMALL SECRETED PROTEIN"/>
    <property type="match status" value="1"/>
</dbReference>
<keyword evidence="5" id="KW-1185">Reference proteome</keyword>
<dbReference type="AlphaFoldDB" id="A0AAN7CDN2"/>
<name>A0AAN7CDN2_9PEZI</name>
<keyword evidence="3" id="KW-0732">Signal</keyword>
<evidence type="ECO:0000313" key="4">
    <source>
        <dbReference type="EMBL" id="KAK4240045.1"/>
    </source>
</evidence>
<comment type="caution">
    <text evidence="4">The sequence shown here is derived from an EMBL/GenBank/DDBJ whole genome shotgun (WGS) entry which is preliminary data.</text>
</comment>
<sequence length="177" mass="18601">MYFKGAFIFSLLASALAAPIANGDKKVKRGILSVQDYSQFQISDGVAGNALAEVQAKFPIDESDLASVDDEDLAIIKAARETAEAAETEAGGFNEAIEAAGGKKTTEGKALQVGKIKNKVLKLQLEVLALKIEAAKGEDNAEKLAEEQKKLDKNVATDKASAGQASQSVDFQGTSQP</sequence>
<evidence type="ECO:0000256" key="1">
    <source>
        <dbReference type="SAM" id="Coils"/>
    </source>
</evidence>
<evidence type="ECO:0008006" key="6">
    <source>
        <dbReference type="Google" id="ProtNLM"/>
    </source>
</evidence>
<reference evidence="4" key="2">
    <citation type="submission" date="2023-05" db="EMBL/GenBank/DDBJ databases">
        <authorList>
            <consortium name="Lawrence Berkeley National Laboratory"/>
            <person name="Steindorff A."/>
            <person name="Hensen N."/>
            <person name="Bonometti L."/>
            <person name="Westerberg I."/>
            <person name="Brannstrom I.O."/>
            <person name="Guillou S."/>
            <person name="Cros-Aarteil S."/>
            <person name="Calhoun S."/>
            <person name="Haridas S."/>
            <person name="Kuo A."/>
            <person name="Mondo S."/>
            <person name="Pangilinan J."/>
            <person name="Riley R."/>
            <person name="Labutti K."/>
            <person name="Andreopoulos B."/>
            <person name="Lipzen A."/>
            <person name="Chen C."/>
            <person name="Yanf M."/>
            <person name="Daum C."/>
            <person name="Ng V."/>
            <person name="Clum A."/>
            <person name="Ohm R."/>
            <person name="Martin F."/>
            <person name="Silar P."/>
            <person name="Natvig D."/>
            <person name="Lalanne C."/>
            <person name="Gautier V."/>
            <person name="Ament-Velasquez S.L."/>
            <person name="Kruys A."/>
            <person name="Hutchinson M.I."/>
            <person name="Powell A.J."/>
            <person name="Barry K."/>
            <person name="Miller A.N."/>
            <person name="Grigoriev I.V."/>
            <person name="Debuchy R."/>
            <person name="Gladieux P."/>
            <person name="Thoren M.H."/>
            <person name="Johannesson H."/>
        </authorList>
    </citation>
    <scope>NUCLEOTIDE SEQUENCE</scope>
    <source>
        <strain evidence="4">CBS 532.94</strain>
    </source>
</reference>
<feature type="chain" id="PRO_5042838085" description="Small secreted protein" evidence="3">
    <location>
        <begin position="18"/>
        <end position="177"/>
    </location>
</feature>
<keyword evidence="1" id="KW-0175">Coiled coil</keyword>
<dbReference type="EMBL" id="MU860049">
    <property type="protein sequence ID" value="KAK4240045.1"/>
    <property type="molecule type" value="Genomic_DNA"/>
</dbReference>
<feature type="coiled-coil region" evidence="1">
    <location>
        <begin position="118"/>
        <end position="154"/>
    </location>
</feature>
<evidence type="ECO:0000256" key="2">
    <source>
        <dbReference type="SAM" id="MobiDB-lite"/>
    </source>
</evidence>